<gene>
    <name evidence="2" type="ORF">DFP72DRAFT_852006</name>
</gene>
<evidence type="ECO:0000313" key="3">
    <source>
        <dbReference type="Proteomes" id="UP000521943"/>
    </source>
</evidence>
<feature type="compositionally biased region" description="Basic and acidic residues" evidence="1">
    <location>
        <begin position="137"/>
        <end position="149"/>
    </location>
</feature>
<protein>
    <submittedName>
        <fullName evidence="2">Uncharacterized protein</fullName>
    </submittedName>
</protein>
<evidence type="ECO:0000256" key="1">
    <source>
        <dbReference type="SAM" id="MobiDB-lite"/>
    </source>
</evidence>
<evidence type="ECO:0000313" key="2">
    <source>
        <dbReference type="EMBL" id="KAF6750032.1"/>
    </source>
</evidence>
<dbReference type="Proteomes" id="UP000521943">
    <property type="component" value="Unassembled WGS sequence"/>
</dbReference>
<dbReference type="AlphaFoldDB" id="A0A8H6M3B3"/>
<dbReference type="EMBL" id="JACGCI010000059">
    <property type="protein sequence ID" value="KAF6750032.1"/>
    <property type="molecule type" value="Genomic_DNA"/>
</dbReference>
<reference evidence="2 3" key="1">
    <citation type="submission" date="2020-07" db="EMBL/GenBank/DDBJ databases">
        <title>Comparative genomics of pyrophilous fungi reveals a link between fire events and developmental genes.</title>
        <authorList>
            <consortium name="DOE Joint Genome Institute"/>
            <person name="Steindorff A.S."/>
            <person name="Carver A."/>
            <person name="Calhoun S."/>
            <person name="Stillman K."/>
            <person name="Liu H."/>
            <person name="Lipzen A."/>
            <person name="Pangilinan J."/>
            <person name="Labutti K."/>
            <person name="Bruns T.D."/>
            <person name="Grigoriev I.V."/>
        </authorList>
    </citation>
    <scope>NUCLEOTIDE SEQUENCE [LARGE SCALE GENOMIC DNA]</scope>
    <source>
        <strain evidence="2 3">CBS 144469</strain>
    </source>
</reference>
<comment type="caution">
    <text evidence="2">The sequence shown here is derived from an EMBL/GenBank/DDBJ whole genome shotgun (WGS) entry which is preliminary data.</text>
</comment>
<keyword evidence="3" id="KW-1185">Reference proteome</keyword>
<feature type="compositionally biased region" description="Basic and acidic residues" evidence="1">
    <location>
        <begin position="165"/>
        <end position="176"/>
    </location>
</feature>
<proteinExistence type="predicted"/>
<sequence length="319" mass="36200">MYRSGTAQSGHDARLALTYYVLSRREDIKSRSKVAKALYKCKRLDQWRGESSLSNELEIKYGPEFVLIVPRFYREYMLCTGRDSSVRNKLEPRKAGIPLRGLELRQRVDGYLGVYVRKRGAVDEPDEEGMGRGSISRGRDAPNKGRTEYGRSTPDQASGGAKRGRSLEGGHCDGKGEGRRWERQRYWHAQDQWTARWRDATVERMTEATGALISVGRRADNRSRMHHAGCACSRTPTITRNRTSRAFYSRHRSMTSCCGRGPMYLRRRESPIRRRNNARSPGARVPVRFGKLTVMATSDPVMLDGQNGVTNALKPQPIS</sequence>
<accession>A0A8H6M3B3</accession>
<name>A0A8H6M3B3_9AGAR</name>
<feature type="region of interest" description="Disordered" evidence="1">
    <location>
        <begin position="124"/>
        <end position="176"/>
    </location>
</feature>
<organism evidence="2 3">
    <name type="scientific">Ephemerocybe angulata</name>
    <dbReference type="NCBI Taxonomy" id="980116"/>
    <lineage>
        <taxon>Eukaryota</taxon>
        <taxon>Fungi</taxon>
        <taxon>Dikarya</taxon>
        <taxon>Basidiomycota</taxon>
        <taxon>Agaricomycotina</taxon>
        <taxon>Agaricomycetes</taxon>
        <taxon>Agaricomycetidae</taxon>
        <taxon>Agaricales</taxon>
        <taxon>Agaricineae</taxon>
        <taxon>Psathyrellaceae</taxon>
        <taxon>Ephemerocybe</taxon>
    </lineage>
</organism>